<keyword evidence="6" id="KW-0472">Membrane</keyword>
<dbReference type="EMBL" id="AAPH01000050">
    <property type="protein sequence ID" value="EAS40696.1"/>
    <property type="molecule type" value="Genomic_DNA"/>
</dbReference>
<keyword evidence="3" id="KW-1134">Transmembrane beta strand</keyword>
<dbReference type="PANTHER" id="PTHR35093:SF1">
    <property type="entry name" value="OUTER MEMBRANE LONG-CHAIN FATTY ACID RECEPTOR FADL FAMILY"/>
    <property type="match status" value="1"/>
</dbReference>
<evidence type="ECO:0000256" key="4">
    <source>
        <dbReference type="ARBA" id="ARBA00022692"/>
    </source>
</evidence>
<protein>
    <submittedName>
        <fullName evidence="9">Putative long-chain fatty acid transport protein</fullName>
    </submittedName>
</protein>
<dbReference type="AlphaFoldDB" id="Q1YWM5"/>
<dbReference type="Proteomes" id="UP000003789">
    <property type="component" value="Unassembled WGS sequence"/>
</dbReference>
<evidence type="ECO:0000256" key="1">
    <source>
        <dbReference type="ARBA" id="ARBA00004571"/>
    </source>
</evidence>
<evidence type="ECO:0000256" key="2">
    <source>
        <dbReference type="ARBA" id="ARBA00008163"/>
    </source>
</evidence>
<dbReference type="Pfam" id="PF03349">
    <property type="entry name" value="Toluene_X"/>
    <property type="match status" value="1"/>
</dbReference>
<comment type="caution">
    <text evidence="9">The sequence shown here is derived from an EMBL/GenBank/DDBJ whole genome shotgun (WGS) entry which is preliminary data.</text>
</comment>
<dbReference type="GO" id="GO:0015483">
    <property type="term" value="F:long-chain fatty acid transporting porin activity"/>
    <property type="evidence" value="ECO:0007669"/>
    <property type="project" value="TreeGrafter"/>
</dbReference>
<dbReference type="HOGENOM" id="CLU_035981_0_0_6"/>
<dbReference type="RefSeq" id="WP_006231375.1">
    <property type="nucleotide sequence ID" value="NZ_CH724135.1"/>
</dbReference>
<feature type="chain" id="PRO_5004197835" evidence="8">
    <location>
        <begin position="25"/>
        <end position="400"/>
    </location>
</feature>
<dbReference type="GO" id="GO:0009279">
    <property type="term" value="C:cell outer membrane"/>
    <property type="evidence" value="ECO:0007669"/>
    <property type="project" value="UniProtKB-SubCell"/>
</dbReference>
<organism evidence="9 10">
    <name type="scientific">Photobacterium profundum 3TCK</name>
    <dbReference type="NCBI Taxonomy" id="314280"/>
    <lineage>
        <taxon>Bacteria</taxon>
        <taxon>Pseudomonadati</taxon>
        <taxon>Pseudomonadota</taxon>
        <taxon>Gammaproteobacteria</taxon>
        <taxon>Vibrionales</taxon>
        <taxon>Vibrionaceae</taxon>
        <taxon>Photobacterium</taxon>
    </lineage>
</organism>
<evidence type="ECO:0000256" key="7">
    <source>
        <dbReference type="ARBA" id="ARBA00023237"/>
    </source>
</evidence>
<keyword evidence="7" id="KW-0998">Cell outer membrane</keyword>
<name>Q1YWM5_9GAMM</name>
<gene>
    <name evidence="9" type="ORF">P3TCK_17344</name>
</gene>
<sequence length="400" mass="43156">MNKKRLLTQAIVAAIALSSTQAMAAGFQLNSQSATGLGRAFAGDAVIADNASVISRNAAAMTMFKETSMSIGFTVIDTDVSVKDASYKHLPNHTFGADDIGSTSVVPNFYIVSPINDKMAWGISAYSNFGTGTEFSSDFKAPLLGGTTEVMSMNFGASLAYRLNEQWSIGGGLDLIYGQGKLKRDLGPINALDAEADGFALGFNLGTVYELNENNRFGLSYRYSPTLEAEGDIHYAGNDTDKLSVPLPDMVEFSGYHLLTEKFAAHYSLQWVGWGAFDKVETNGTTIKDYNWKDAGHASIGGTYYLNNDWALRAGYMYDISAADEDKSLSIPDSDRQWFSAGFTYNINSKSNIDFGATYLLGQDVDVTEQVIAGQPLAGTVSATTRANAILVGLQYSRSF</sequence>
<accession>Q1YWM5</accession>
<keyword evidence="5 8" id="KW-0732">Signal</keyword>
<dbReference type="PANTHER" id="PTHR35093">
    <property type="entry name" value="OUTER MEMBRANE PROTEIN NMB0088-RELATED"/>
    <property type="match status" value="1"/>
</dbReference>
<feature type="signal peptide" evidence="8">
    <location>
        <begin position="1"/>
        <end position="24"/>
    </location>
</feature>
<proteinExistence type="inferred from homology"/>
<dbReference type="InterPro" id="IPR005017">
    <property type="entry name" value="OMPP1/FadL/TodX"/>
</dbReference>
<evidence type="ECO:0000313" key="10">
    <source>
        <dbReference type="Proteomes" id="UP000003789"/>
    </source>
</evidence>
<keyword evidence="4" id="KW-0812">Transmembrane</keyword>
<dbReference type="Gene3D" id="2.40.160.60">
    <property type="entry name" value="Outer membrane protein transport protein (OMPP1/FadL/TodX)"/>
    <property type="match status" value="1"/>
</dbReference>
<comment type="subcellular location">
    <subcellularLocation>
        <location evidence="1">Cell outer membrane</location>
        <topology evidence="1">Multi-pass membrane protein</topology>
    </subcellularLocation>
</comment>
<reference evidence="9 10" key="1">
    <citation type="submission" date="2006-03" db="EMBL/GenBank/DDBJ databases">
        <authorList>
            <person name="Bartlett D.H."/>
            <person name="Valle G."/>
            <person name="Lauro F.M."/>
            <person name="Vezzi A."/>
            <person name="Simonato F."/>
            <person name="Eloe E."/>
            <person name="Vitulo N."/>
            <person name="Stratton T.K."/>
            <person name="D'angelo M."/>
            <person name="Ferriera S."/>
            <person name="Johnson J."/>
            <person name="Kravitz S."/>
            <person name="Beeson K."/>
            <person name="Sutton G."/>
            <person name="Rogers Y."/>
            <person name="Friedman R."/>
            <person name="Frazier M."/>
            <person name="Venter J.C."/>
        </authorList>
    </citation>
    <scope>NUCLEOTIDE SEQUENCE [LARGE SCALE GENOMIC DNA]</scope>
    <source>
        <strain evidence="9 10">3TCK</strain>
    </source>
</reference>
<evidence type="ECO:0000256" key="5">
    <source>
        <dbReference type="ARBA" id="ARBA00022729"/>
    </source>
</evidence>
<dbReference type="SUPFAM" id="SSF56935">
    <property type="entry name" value="Porins"/>
    <property type="match status" value="1"/>
</dbReference>
<evidence type="ECO:0000256" key="6">
    <source>
        <dbReference type="ARBA" id="ARBA00023136"/>
    </source>
</evidence>
<dbReference type="OrthoDB" id="19849at2"/>
<evidence type="ECO:0000256" key="3">
    <source>
        <dbReference type="ARBA" id="ARBA00022452"/>
    </source>
</evidence>
<evidence type="ECO:0000256" key="8">
    <source>
        <dbReference type="SAM" id="SignalP"/>
    </source>
</evidence>
<comment type="similarity">
    <text evidence="2">Belongs to the OmpP1/FadL family.</text>
</comment>
<evidence type="ECO:0000313" key="9">
    <source>
        <dbReference type="EMBL" id="EAS40696.1"/>
    </source>
</evidence>